<reference evidence="2" key="1">
    <citation type="submission" date="2016-11" db="EMBL/GenBank/DDBJ databases">
        <authorList>
            <person name="Varghese N."/>
            <person name="Submissions S."/>
        </authorList>
    </citation>
    <scope>NUCLEOTIDE SEQUENCE [LARGE SCALE GENOMIC DNA]</scope>
    <source>
        <strain evidence="2">DSM 16057</strain>
    </source>
</reference>
<proteinExistence type="predicted"/>
<dbReference type="InterPro" id="IPR011697">
    <property type="entry name" value="Peptidase_C26"/>
</dbReference>
<protein>
    <submittedName>
        <fullName evidence="1">Putative glutamine amidotransferase</fullName>
    </submittedName>
</protein>
<keyword evidence="2" id="KW-1185">Reference proteome</keyword>
<dbReference type="PRINTS" id="PR00097">
    <property type="entry name" value="ANTSNTHASEII"/>
</dbReference>
<dbReference type="GO" id="GO:0005829">
    <property type="term" value="C:cytosol"/>
    <property type="evidence" value="ECO:0007669"/>
    <property type="project" value="TreeGrafter"/>
</dbReference>
<accession>A0A1M6GQU4</accession>
<evidence type="ECO:0000313" key="1">
    <source>
        <dbReference type="EMBL" id="SHJ12334.1"/>
    </source>
</evidence>
<keyword evidence="1" id="KW-0315">Glutamine amidotransferase</keyword>
<dbReference type="PANTHER" id="PTHR43235">
    <property type="entry name" value="GLUTAMINE AMIDOTRANSFERASE PB2B2.05-RELATED"/>
    <property type="match status" value="1"/>
</dbReference>
<dbReference type="GO" id="GO:0006598">
    <property type="term" value="P:polyamine catabolic process"/>
    <property type="evidence" value="ECO:0007669"/>
    <property type="project" value="TreeGrafter"/>
</dbReference>
<evidence type="ECO:0000313" key="2">
    <source>
        <dbReference type="Proteomes" id="UP000184529"/>
    </source>
</evidence>
<dbReference type="PANTHER" id="PTHR43235:SF1">
    <property type="entry name" value="GLUTAMINE AMIDOTRANSFERASE PB2B2.05-RELATED"/>
    <property type="match status" value="1"/>
</dbReference>
<organism evidence="1 2">
    <name type="scientific">Desulfofundulus thermosubterraneus DSM 16057</name>
    <dbReference type="NCBI Taxonomy" id="1121432"/>
    <lineage>
        <taxon>Bacteria</taxon>
        <taxon>Bacillati</taxon>
        <taxon>Bacillota</taxon>
        <taxon>Clostridia</taxon>
        <taxon>Eubacteriales</taxon>
        <taxon>Peptococcaceae</taxon>
        <taxon>Desulfofundulus</taxon>
    </lineage>
</organism>
<dbReference type="SUPFAM" id="SSF52317">
    <property type="entry name" value="Class I glutamine amidotransferase-like"/>
    <property type="match status" value="1"/>
</dbReference>
<dbReference type="InterPro" id="IPR044668">
    <property type="entry name" value="PuuD-like"/>
</dbReference>
<name>A0A1M6GQU4_9FIRM</name>
<dbReference type="GO" id="GO:0033969">
    <property type="term" value="F:gamma-glutamyl-gamma-aminobutyrate hydrolase activity"/>
    <property type="evidence" value="ECO:0007669"/>
    <property type="project" value="TreeGrafter"/>
</dbReference>
<dbReference type="AlphaFoldDB" id="A0A1M6GQU4"/>
<keyword evidence="1" id="KW-0808">Transferase</keyword>
<dbReference type="Proteomes" id="UP000184529">
    <property type="component" value="Unassembled WGS sequence"/>
</dbReference>
<dbReference type="InterPro" id="IPR029062">
    <property type="entry name" value="Class_I_gatase-like"/>
</dbReference>
<dbReference type="Gene3D" id="3.40.50.880">
    <property type="match status" value="1"/>
</dbReference>
<dbReference type="GO" id="GO:0016740">
    <property type="term" value="F:transferase activity"/>
    <property type="evidence" value="ECO:0007669"/>
    <property type="project" value="UniProtKB-KW"/>
</dbReference>
<dbReference type="EMBL" id="FQZM01000020">
    <property type="protein sequence ID" value="SHJ12334.1"/>
    <property type="molecule type" value="Genomic_DNA"/>
</dbReference>
<gene>
    <name evidence="1" type="ORF">SAMN02745219_01795</name>
</gene>
<dbReference type="Pfam" id="PF07722">
    <property type="entry name" value="Peptidase_C26"/>
    <property type="match status" value="1"/>
</dbReference>
<dbReference type="PROSITE" id="PS51273">
    <property type="entry name" value="GATASE_TYPE_1"/>
    <property type="match status" value="1"/>
</dbReference>
<dbReference type="STRING" id="1121432.SAMN02745219_01795"/>
<sequence>MPVASLVVTGGVRPLLEDLLARPVLLGLKEQNPARYAYDYQLIAEALRRDMPVLGICRGHQMINEVTGGSLCLRIPQPHPHRQTGSPATPVHAVEIEPDTLVHRIVGERRLAVNSLHLQAVERVGPGMVVSARAEDGVIEAIESKKHSFVLGVQFHPEKMAAASVYMNFFRVLVERAEAFRKRLK</sequence>
<dbReference type="PRINTS" id="PR00096">
    <property type="entry name" value="GATASE"/>
</dbReference>